<dbReference type="SUPFAM" id="SSF55166">
    <property type="entry name" value="Hedgehog/DD-peptidase"/>
    <property type="match status" value="1"/>
</dbReference>
<sequence>MITKKGQSMRFHLCIGSYFIRVTVCVLFALCSLFMNHRAIEAADLQYPALFDDLQSLSAKDGTTITLNYKDFSGKVHTDGQMVVPAAIVKQTKQLFTDLLRKDFRFAVIKPYTAYSDIYAAIKANATFAFTTGSPAGVWLVINPVNNPFVVGEIAAPSAPKKEAEKGASHRDVDGRTVKQALYIYPAAGVVNVNRHQAPTPGKISLQNLSLFNKRGFFRALQPGSENELYFGLLSVRTGKKHSRAQRPIKKGGSGRYGRNPRDRTTLSDSDFFYGPLPDAVKKSLIKTGTWKPGCPVPLERLSYVRFLYYSYDGKVQHGTLISADVGASNILDVLRVFYQKKIAIEKPNGGDPSGGGTGMFNCRKITAETGYSLHSYGTAVDISYYRNPYVGGYKVLENGVAASAILVPNYSPLSYLDRSTVQPGFNEAVTPILTMHGFSQWGGDWMNRTDYMHFQASPFISYLFPLIDYDSGLALFALGKTQDKILRKFSLESTEINKWTLLAKLYPKQFADIFIRNIGQFDRLGEDGFYHLLIQALQ</sequence>
<keyword evidence="4" id="KW-1185">Reference proteome</keyword>
<gene>
    <name evidence="3" type="ORF">P0082_04460</name>
</gene>
<dbReference type="Pfam" id="PF13539">
    <property type="entry name" value="Peptidase_M15_4"/>
    <property type="match status" value="1"/>
</dbReference>
<name>A0ABY8MLR5_9SPIO</name>
<evidence type="ECO:0000313" key="4">
    <source>
        <dbReference type="Proteomes" id="UP001228690"/>
    </source>
</evidence>
<organism evidence="3 4">
    <name type="scientific">Candidatus Haliotispira prima</name>
    <dbReference type="NCBI Taxonomy" id="3034016"/>
    <lineage>
        <taxon>Bacteria</taxon>
        <taxon>Pseudomonadati</taxon>
        <taxon>Spirochaetota</taxon>
        <taxon>Spirochaetia</taxon>
        <taxon>Spirochaetales</taxon>
        <taxon>Spirochaetaceae</taxon>
        <taxon>Candidatus Haliotispira</taxon>
    </lineage>
</organism>
<dbReference type="EMBL" id="CP123443">
    <property type="protein sequence ID" value="WGK70118.1"/>
    <property type="molecule type" value="Genomic_DNA"/>
</dbReference>
<dbReference type="RefSeq" id="WP_326928325.1">
    <property type="nucleotide sequence ID" value="NZ_CP123443.1"/>
</dbReference>
<dbReference type="Gene3D" id="3.30.1380.10">
    <property type="match status" value="1"/>
</dbReference>
<feature type="domain" description="Peptidase M15C" evidence="2">
    <location>
        <begin position="369"/>
        <end position="456"/>
    </location>
</feature>
<accession>A0ABY8MLR5</accession>
<dbReference type="InterPro" id="IPR009045">
    <property type="entry name" value="Zn_M74/Hedgehog-like"/>
</dbReference>
<dbReference type="Proteomes" id="UP001228690">
    <property type="component" value="Chromosome"/>
</dbReference>
<dbReference type="InterPro" id="IPR039561">
    <property type="entry name" value="Peptidase_M15C"/>
</dbReference>
<evidence type="ECO:0000256" key="1">
    <source>
        <dbReference type="SAM" id="MobiDB-lite"/>
    </source>
</evidence>
<evidence type="ECO:0000313" key="3">
    <source>
        <dbReference type="EMBL" id="WGK70118.1"/>
    </source>
</evidence>
<proteinExistence type="predicted"/>
<feature type="region of interest" description="Disordered" evidence="1">
    <location>
        <begin position="242"/>
        <end position="264"/>
    </location>
</feature>
<evidence type="ECO:0000259" key="2">
    <source>
        <dbReference type="Pfam" id="PF13539"/>
    </source>
</evidence>
<reference evidence="3 4" key="1">
    <citation type="submission" date="2023-04" db="EMBL/GenBank/DDBJ databases">
        <title>Spirochaete genome identified in red abalone sample constitutes a novel genus.</title>
        <authorList>
            <person name="Sharma S.P."/>
            <person name="Purcell C.M."/>
            <person name="Hyde J.R."/>
            <person name="Severin A.J."/>
        </authorList>
    </citation>
    <scope>NUCLEOTIDE SEQUENCE [LARGE SCALE GENOMIC DNA]</scope>
    <source>
        <strain evidence="3 4">SP-2023</strain>
    </source>
</reference>
<protein>
    <submittedName>
        <fullName evidence="3">M15 family metallopeptidase</fullName>
    </submittedName>
</protein>